<dbReference type="EMBL" id="QKWP01000085">
    <property type="protein sequence ID" value="RIB27871.1"/>
    <property type="molecule type" value="Genomic_DNA"/>
</dbReference>
<dbReference type="AlphaFoldDB" id="A0A397W1B4"/>
<reference evidence="1 2" key="1">
    <citation type="submission" date="2018-06" db="EMBL/GenBank/DDBJ databases">
        <title>Comparative genomics reveals the genomic features of Rhizophagus irregularis, R. cerebriforme, R. diaphanum and Gigaspora rosea, and their symbiotic lifestyle signature.</title>
        <authorList>
            <person name="Morin E."/>
            <person name="San Clemente H."/>
            <person name="Chen E.C.H."/>
            <person name="De La Providencia I."/>
            <person name="Hainaut M."/>
            <person name="Kuo A."/>
            <person name="Kohler A."/>
            <person name="Murat C."/>
            <person name="Tang N."/>
            <person name="Roy S."/>
            <person name="Loubradou J."/>
            <person name="Henrissat B."/>
            <person name="Grigoriev I.V."/>
            <person name="Corradi N."/>
            <person name="Roux C."/>
            <person name="Martin F.M."/>
        </authorList>
    </citation>
    <scope>NUCLEOTIDE SEQUENCE [LARGE SCALE GENOMIC DNA]</scope>
    <source>
        <strain evidence="1 2">DAOM 194757</strain>
    </source>
</reference>
<accession>A0A397W1B4</accession>
<organism evidence="1 2">
    <name type="scientific">Gigaspora rosea</name>
    <dbReference type="NCBI Taxonomy" id="44941"/>
    <lineage>
        <taxon>Eukaryota</taxon>
        <taxon>Fungi</taxon>
        <taxon>Fungi incertae sedis</taxon>
        <taxon>Mucoromycota</taxon>
        <taxon>Glomeromycotina</taxon>
        <taxon>Glomeromycetes</taxon>
        <taxon>Diversisporales</taxon>
        <taxon>Gigasporaceae</taxon>
        <taxon>Gigaspora</taxon>
    </lineage>
</organism>
<sequence length="134" mass="14978">MEPTILKVNDTFESLEAFESAANLAAKVNGFAFSRKDSNLTGRGGKSPFIILQRTNGGGWRNNWSIDENLENEKKTKQDSCPVYIRAVAVKRHSTTDATKVEIVWNVTKVALVHNHPLLELDEVKLQLFLNIAP</sequence>
<name>A0A397W1B4_9GLOM</name>
<comment type="caution">
    <text evidence="1">The sequence shown here is derived from an EMBL/GenBank/DDBJ whole genome shotgun (WGS) entry which is preliminary data.</text>
</comment>
<evidence type="ECO:0000313" key="2">
    <source>
        <dbReference type="Proteomes" id="UP000266673"/>
    </source>
</evidence>
<dbReference type="OrthoDB" id="10522852at2759"/>
<proteinExistence type="predicted"/>
<protein>
    <recommendedName>
        <fullName evidence="3">FAR1 domain-containing protein</fullName>
    </recommendedName>
</protein>
<evidence type="ECO:0000313" key="1">
    <source>
        <dbReference type="EMBL" id="RIB27871.1"/>
    </source>
</evidence>
<keyword evidence="2" id="KW-1185">Reference proteome</keyword>
<gene>
    <name evidence="1" type="ORF">C2G38_2159519</name>
</gene>
<evidence type="ECO:0008006" key="3">
    <source>
        <dbReference type="Google" id="ProtNLM"/>
    </source>
</evidence>
<dbReference type="Proteomes" id="UP000266673">
    <property type="component" value="Unassembled WGS sequence"/>
</dbReference>